<feature type="domain" description="HTH luxR-type" evidence="4">
    <location>
        <begin position="153"/>
        <end position="218"/>
    </location>
</feature>
<dbReference type="CDD" id="cd06170">
    <property type="entry name" value="LuxR_C_like"/>
    <property type="match status" value="1"/>
</dbReference>
<dbReference type="PANTHER" id="PTHR44688">
    <property type="entry name" value="DNA-BINDING TRANSCRIPTIONAL ACTIVATOR DEVR_DOSR"/>
    <property type="match status" value="1"/>
</dbReference>
<dbReference type="PRINTS" id="PR00038">
    <property type="entry name" value="HTHLUXR"/>
</dbReference>
<proteinExistence type="predicted"/>
<dbReference type="SMART" id="SM00421">
    <property type="entry name" value="HTH_LUXR"/>
    <property type="match status" value="1"/>
</dbReference>
<evidence type="ECO:0000259" key="4">
    <source>
        <dbReference type="PROSITE" id="PS50043"/>
    </source>
</evidence>
<keyword evidence="1" id="KW-0805">Transcription regulation</keyword>
<keyword evidence="2" id="KW-0238">DNA-binding</keyword>
<gene>
    <name evidence="5" type="ORF">GCM10022222_58850</name>
</gene>
<keyword evidence="3" id="KW-0804">Transcription</keyword>
<dbReference type="PROSITE" id="PS50043">
    <property type="entry name" value="HTH_LUXR_2"/>
    <property type="match status" value="1"/>
</dbReference>
<dbReference type="InterPro" id="IPR000792">
    <property type="entry name" value="Tscrpt_reg_LuxR_C"/>
</dbReference>
<sequence length="219" mass="24006">MHPDGLGARELNVVIAVRSEVKRYGLERIVRSVSSVRWLEMHDCPLDLAGTLDRPFDILVVSFDEVVDADAWATVDAMRGRGAKVLYLLDEFGDDDIARLDDLRDCGFLYVNDLDVDTVRGALVQLRNGQTPLPARLAQGLLAQARGSGQAGPDPSPAKLTPREREVLALLVEGLSNKQIARRLVISEHGVKRLVSNILAKLNAPNRTQAVARALREGL</sequence>
<dbReference type="Pfam" id="PF00196">
    <property type="entry name" value="GerE"/>
    <property type="match status" value="1"/>
</dbReference>
<dbReference type="Proteomes" id="UP001500689">
    <property type="component" value="Unassembled WGS sequence"/>
</dbReference>
<organism evidence="5 6">
    <name type="scientific">Amycolatopsis ultiminotia</name>
    <dbReference type="NCBI Taxonomy" id="543629"/>
    <lineage>
        <taxon>Bacteria</taxon>
        <taxon>Bacillati</taxon>
        <taxon>Actinomycetota</taxon>
        <taxon>Actinomycetes</taxon>
        <taxon>Pseudonocardiales</taxon>
        <taxon>Pseudonocardiaceae</taxon>
        <taxon>Amycolatopsis</taxon>
    </lineage>
</organism>
<comment type="caution">
    <text evidence="5">The sequence shown here is derived from an EMBL/GenBank/DDBJ whole genome shotgun (WGS) entry which is preliminary data.</text>
</comment>
<protein>
    <submittedName>
        <fullName evidence="5">Response regulator transcription factor</fullName>
    </submittedName>
</protein>
<dbReference type="InterPro" id="IPR036388">
    <property type="entry name" value="WH-like_DNA-bd_sf"/>
</dbReference>
<keyword evidence="6" id="KW-1185">Reference proteome</keyword>
<dbReference type="InterPro" id="IPR016032">
    <property type="entry name" value="Sig_transdc_resp-reg_C-effctor"/>
</dbReference>
<accession>A0ABP6XH78</accession>
<evidence type="ECO:0000256" key="2">
    <source>
        <dbReference type="ARBA" id="ARBA00023125"/>
    </source>
</evidence>
<dbReference type="Gene3D" id="1.10.10.10">
    <property type="entry name" value="Winged helix-like DNA-binding domain superfamily/Winged helix DNA-binding domain"/>
    <property type="match status" value="1"/>
</dbReference>
<name>A0ABP6XH78_9PSEU</name>
<dbReference type="EMBL" id="BAAAZN010000014">
    <property type="protein sequence ID" value="GAA3567147.1"/>
    <property type="molecule type" value="Genomic_DNA"/>
</dbReference>
<evidence type="ECO:0000256" key="3">
    <source>
        <dbReference type="ARBA" id="ARBA00023163"/>
    </source>
</evidence>
<dbReference type="SUPFAM" id="SSF46894">
    <property type="entry name" value="C-terminal effector domain of the bipartite response regulators"/>
    <property type="match status" value="1"/>
</dbReference>
<evidence type="ECO:0000313" key="5">
    <source>
        <dbReference type="EMBL" id="GAA3567147.1"/>
    </source>
</evidence>
<evidence type="ECO:0000313" key="6">
    <source>
        <dbReference type="Proteomes" id="UP001500689"/>
    </source>
</evidence>
<reference evidence="6" key="1">
    <citation type="journal article" date="2019" name="Int. J. Syst. Evol. Microbiol.">
        <title>The Global Catalogue of Microorganisms (GCM) 10K type strain sequencing project: providing services to taxonomists for standard genome sequencing and annotation.</title>
        <authorList>
            <consortium name="The Broad Institute Genomics Platform"/>
            <consortium name="The Broad Institute Genome Sequencing Center for Infectious Disease"/>
            <person name="Wu L."/>
            <person name="Ma J."/>
        </authorList>
    </citation>
    <scope>NUCLEOTIDE SEQUENCE [LARGE SCALE GENOMIC DNA]</scope>
    <source>
        <strain evidence="6">JCM 16898</strain>
    </source>
</reference>
<dbReference type="PANTHER" id="PTHR44688:SF16">
    <property type="entry name" value="DNA-BINDING TRANSCRIPTIONAL ACTIVATOR DEVR_DOSR"/>
    <property type="match status" value="1"/>
</dbReference>
<evidence type="ECO:0000256" key="1">
    <source>
        <dbReference type="ARBA" id="ARBA00023015"/>
    </source>
</evidence>